<gene>
    <name evidence="2" type="ORF">GCM10009640_27410</name>
</gene>
<feature type="transmembrane region" description="Helical" evidence="1">
    <location>
        <begin position="20"/>
        <end position="41"/>
    </location>
</feature>
<evidence type="ECO:0000313" key="3">
    <source>
        <dbReference type="Proteomes" id="UP001501266"/>
    </source>
</evidence>
<evidence type="ECO:0000313" key="2">
    <source>
        <dbReference type="EMBL" id="GAA1426389.1"/>
    </source>
</evidence>
<dbReference type="SUPFAM" id="SSF49478">
    <property type="entry name" value="Cna protein B-type domain"/>
    <property type="match status" value="1"/>
</dbReference>
<evidence type="ECO:0008006" key="4">
    <source>
        <dbReference type="Google" id="ProtNLM"/>
    </source>
</evidence>
<dbReference type="Gene3D" id="2.60.40.10">
    <property type="entry name" value="Immunoglobulins"/>
    <property type="match status" value="1"/>
</dbReference>
<accession>A0ABN1Z073</accession>
<dbReference type="Proteomes" id="UP001501266">
    <property type="component" value="Unassembled WGS sequence"/>
</dbReference>
<dbReference type="PROSITE" id="PS00409">
    <property type="entry name" value="PROKAR_NTER_METHYL"/>
    <property type="match status" value="1"/>
</dbReference>
<dbReference type="Pfam" id="PF07963">
    <property type="entry name" value="N_methyl"/>
    <property type="match status" value="1"/>
</dbReference>
<protein>
    <recommendedName>
        <fullName evidence="4">Prepilin-type N-terminal cleavage/methylation domain-containing protein</fullName>
    </recommendedName>
</protein>
<sequence>MRSIRARLHVATGDEGMTLVEVMVAMFVFAIISTMVLSSLLQVMGVERTSQNQHVAANLAAEEIDLVHDAADLFQVQDRTRPVTLNNTVFTITRETEWVSATGADISCGTGSESLSYKRVNVTVSWAGADPVRADTILDSPERLNDSTKGTVLVSVVDSLGNGVSGVSVSLTPRVAGSPIAATATDSFGCAFFLQVTKGTYDMAIAKLGYVGVFEKDPIRTGVVVDRGSAESYQFQYDQAGRLDASLAPAPASLPRGTTITIPPSLQATISSTYGPRLVTPTRITSAQPLEVHPRIPYRVFAGSYSTVTTASCLSVDPTEWPEALVGGVQLAAGASEEVSVAPGARVPLSVPMGLVRVESGVNDLRIRRADGRAGDPQCASHPEFVFNSRVDAGTVIALPFGAWRFTRTGSSATAVNVGIITGGAYISERNIVTLDPRQPVTP</sequence>
<reference evidence="2 3" key="1">
    <citation type="journal article" date="2019" name="Int. J. Syst. Evol. Microbiol.">
        <title>The Global Catalogue of Microorganisms (GCM) 10K type strain sequencing project: providing services to taxonomists for standard genome sequencing and annotation.</title>
        <authorList>
            <consortium name="The Broad Institute Genomics Platform"/>
            <consortium name="The Broad Institute Genome Sequencing Center for Infectious Disease"/>
            <person name="Wu L."/>
            <person name="Ma J."/>
        </authorList>
    </citation>
    <scope>NUCLEOTIDE SEQUENCE [LARGE SCALE GENOMIC DNA]</scope>
    <source>
        <strain evidence="2 3">JCM 12398</strain>
    </source>
</reference>
<dbReference type="EMBL" id="BAAAKK010000006">
    <property type="protein sequence ID" value="GAA1426389.1"/>
    <property type="molecule type" value="Genomic_DNA"/>
</dbReference>
<dbReference type="InterPro" id="IPR013783">
    <property type="entry name" value="Ig-like_fold"/>
</dbReference>
<dbReference type="InterPro" id="IPR012902">
    <property type="entry name" value="N_methyl_site"/>
</dbReference>
<organism evidence="2 3">
    <name type="scientific">Agrococcus citreus</name>
    <dbReference type="NCBI Taxonomy" id="84643"/>
    <lineage>
        <taxon>Bacteria</taxon>
        <taxon>Bacillati</taxon>
        <taxon>Actinomycetota</taxon>
        <taxon>Actinomycetes</taxon>
        <taxon>Micrococcales</taxon>
        <taxon>Microbacteriaceae</taxon>
        <taxon>Agrococcus</taxon>
    </lineage>
</organism>
<keyword evidence="3" id="KW-1185">Reference proteome</keyword>
<evidence type="ECO:0000256" key="1">
    <source>
        <dbReference type="SAM" id="Phobius"/>
    </source>
</evidence>
<name>A0ABN1Z073_9MICO</name>
<proteinExistence type="predicted"/>
<comment type="caution">
    <text evidence="2">The sequence shown here is derived from an EMBL/GenBank/DDBJ whole genome shotgun (WGS) entry which is preliminary data.</text>
</comment>
<keyword evidence="1" id="KW-1133">Transmembrane helix</keyword>
<keyword evidence="1" id="KW-0472">Membrane</keyword>
<dbReference type="NCBIfam" id="TIGR02532">
    <property type="entry name" value="IV_pilin_GFxxxE"/>
    <property type="match status" value="1"/>
</dbReference>
<keyword evidence="1" id="KW-0812">Transmembrane</keyword>